<dbReference type="InterPro" id="IPR035992">
    <property type="entry name" value="Ricin_B-like_lectins"/>
</dbReference>
<organism evidence="3">
    <name type="scientific">Psilocybe cubensis</name>
    <name type="common">Psychedelic mushroom</name>
    <name type="synonym">Stropharia cubensis</name>
    <dbReference type="NCBI Taxonomy" id="181762"/>
    <lineage>
        <taxon>Eukaryota</taxon>
        <taxon>Fungi</taxon>
        <taxon>Dikarya</taxon>
        <taxon>Basidiomycota</taxon>
        <taxon>Agaricomycotina</taxon>
        <taxon>Agaricomycetes</taxon>
        <taxon>Agaricomycetidae</taxon>
        <taxon>Agaricales</taxon>
        <taxon>Agaricineae</taxon>
        <taxon>Strophariaceae</taxon>
        <taxon>Psilocybe</taxon>
    </lineage>
</organism>
<dbReference type="AlphaFoldDB" id="A0A8H7XZ99"/>
<dbReference type="Gene3D" id="2.80.10.50">
    <property type="match status" value="1"/>
</dbReference>
<dbReference type="InterPro" id="IPR040600">
    <property type="entry name" value="Agglutinin_C"/>
</dbReference>
<accession>A0A8H7XZ99</accession>
<evidence type="ECO:0000259" key="2">
    <source>
        <dbReference type="Pfam" id="PF18021"/>
    </source>
</evidence>
<dbReference type="Pfam" id="PF14200">
    <property type="entry name" value="RicinB_lectin_2"/>
    <property type="match status" value="2"/>
</dbReference>
<proteinExistence type="predicted"/>
<feature type="domain" description="Ricin B lectin" evidence="1">
    <location>
        <begin position="90"/>
        <end position="152"/>
    </location>
</feature>
<dbReference type="SUPFAM" id="SSF54001">
    <property type="entry name" value="Cysteine proteinases"/>
    <property type="match status" value="1"/>
</dbReference>
<gene>
    <name evidence="3" type="ORF">JR316_005198</name>
</gene>
<evidence type="ECO:0000313" key="3">
    <source>
        <dbReference type="EMBL" id="KAG5168646.1"/>
    </source>
</evidence>
<reference evidence="3" key="1">
    <citation type="submission" date="2021-02" db="EMBL/GenBank/DDBJ databases">
        <title>Psilocybe cubensis genome.</title>
        <authorList>
            <person name="Mckernan K.J."/>
            <person name="Crawford S."/>
            <person name="Trippe A."/>
            <person name="Kane L.T."/>
            <person name="Mclaughlin S."/>
        </authorList>
    </citation>
    <scope>NUCLEOTIDE SEQUENCE [LARGE SCALE GENOMIC DNA]</scope>
    <source>
        <strain evidence="3">MGC-MH-2018</strain>
    </source>
</reference>
<dbReference type="InterPro" id="IPR000772">
    <property type="entry name" value="Ricin_B_lectin"/>
</dbReference>
<evidence type="ECO:0008006" key="4">
    <source>
        <dbReference type="Google" id="ProtNLM"/>
    </source>
</evidence>
<dbReference type="InterPro" id="IPR038765">
    <property type="entry name" value="Papain-like_cys_pep_sf"/>
</dbReference>
<dbReference type="Gene3D" id="3.30.460.70">
    <property type="match status" value="1"/>
</dbReference>
<feature type="domain" description="Agglutinin C-terminal" evidence="2">
    <location>
        <begin position="175"/>
        <end position="267"/>
    </location>
</feature>
<feature type="domain" description="Ricin B lectin" evidence="1">
    <location>
        <begin position="8"/>
        <end position="87"/>
    </location>
</feature>
<protein>
    <recommendedName>
        <fullName evidence="4">Carbohydrate-binding module family 13 protein</fullName>
    </recommendedName>
</protein>
<sequence length="280" mass="31663">MSILSGHVYSIVSRGQVNDTNVALDLLGGSSEKGTQCQIWGQSTTKDVFNQLWLIKEVLGQPGVYTLRNLRSGTYLDLRWSSAAGSPYEKNQQWKFVPNEPYFKIQNVASQTFVDVFQKNYAAGTKVHGWQSYATESQDWVIRRVSRTGDEIKAVLSKNPHITKTCKTYLQDGLYITLPKGVREEIYSKSGLKTLKWRNQIFDCDDFAFITKGEVAKWGAQELLADGFAILWGVMFGEKGTSTHAYNFYLNESLDAVVFFEPQNGQEMADIGYQGYFSVF</sequence>
<dbReference type="Pfam" id="PF18021">
    <property type="entry name" value="Agglutinin_C"/>
    <property type="match status" value="1"/>
</dbReference>
<evidence type="ECO:0000259" key="1">
    <source>
        <dbReference type="Pfam" id="PF14200"/>
    </source>
</evidence>
<dbReference type="EMBL" id="JAFIQS010000005">
    <property type="protein sequence ID" value="KAG5168646.1"/>
    <property type="molecule type" value="Genomic_DNA"/>
</dbReference>
<comment type="caution">
    <text evidence="3">The sequence shown here is derived from an EMBL/GenBank/DDBJ whole genome shotgun (WGS) entry which is preliminary data.</text>
</comment>
<dbReference type="SUPFAM" id="SSF50370">
    <property type="entry name" value="Ricin B-like lectins"/>
    <property type="match status" value="1"/>
</dbReference>
<name>A0A8H7XZ99_PSICU</name>